<dbReference type="Gramene" id="AUR62041301-RA">
    <property type="protein sequence ID" value="AUR62041301-RA:cds"/>
    <property type="gene ID" value="AUR62041301"/>
</dbReference>
<keyword evidence="3" id="KW-1185">Reference proteome</keyword>
<dbReference type="InterPro" id="IPR026960">
    <property type="entry name" value="RVT-Znf"/>
</dbReference>
<reference evidence="2" key="2">
    <citation type="submission" date="2021-03" db="UniProtKB">
        <authorList>
            <consortium name="EnsemblPlants"/>
        </authorList>
    </citation>
    <scope>IDENTIFICATION</scope>
</reference>
<protein>
    <recommendedName>
        <fullName evidence="1">Reverse transcriptase zinc-binding domain-containing protein</fullName>
    </recommendedName>
</protein>
<dbReference type="Pfam" id="PF13966">
    <property type="entry name" value="zf-RVT"/>
    <property type="match status" value="1"/>
</dbReference>
<sequence length="158" mass="18149">MVVKARLAQRYVTSETVCQICGGEVENIMHVFFNCNYAVDIWRYSDFGDLLNDAPADSFLMRWRWLREKINNADLLKIDALLWASWRCRNLHIFEHTQPNAVMLAANYSNWVADHMLYAAKLSCQPHRTAEGSIVLAATKSVASSTPECLERKLFVLH</sequence>
<dbReference type="Proteomes" id="UP000596660">
    <property type="component" value="Unplaced"/>
</dbReference>
<dbReference type="EnsemblPlants" id="AUR62041301-RA">
    <property type="protein sequence ID" value="AUR62041301-RA:cds"/>
    <property type="gene ID" value="AUR62041301"/>
</dbReference>
<organism evidence="2 3">
    <name type="scientific">Chenopodium quinoa</name>
    <name type="common">Quinoa</name>
    <dbReference type="NCBI Taxonomy" id="63459"/>
    <lineage>
        <taxon>Eukaryota</taxon>
        <taxon>Viridiplantae</taxon>
        <taxon>Streptophyta</taxon>
        <taxon>Embryophyta</taxon>
        <taxon>Tracheophyta</taxon>
        <taxon>Spermatophyta</taxon>
        <taxon>Magnoliopsida</taxon>
        <taxon>eudicotyledons</taxon>
        <taxon>Gunneridae</taxon>
        <taxon>Pentapetalae</taxon>
        <taxon>Caryophyllales</taxon>
        <taxon>Chenopodiaceae</taxon>
        <taxon>Chenopodioideae</taxon>
        <taxon>Atripliceae</taxon>
        <taxon>Chenopodium</taxon>
    </lineage>
</organism>
<proteinExistence type="predicted"/>
<accession>A0A803N6G3</accession>
<evidence type="ECO:0000313" key="2">
    <source>
        <dbReference type="EnsemblPlants" id="AUR62041301-RA:cds"/>
    </source>
</evidence>
<evidence type="ECO:0000313" key="3">
    <source>
        <dbReference type="Proteomes" id="UP000596660"/>
    </source>
</evidence>
<name>A0A803N6G3_CHEQI</name>
<feature type="domain" description="Reverse transcriptase zinc-binding" evidence="1">
    <location>
        <begin position="3"/>
        <end position="42"/>
    </location>
</feature>
<reference evidence="2" key="1">
    <citation type="journal article" date="2017" name="Nature">
        <title>The genome of Chenopodium quinoa.</title>
        <authorList>
            <person name="Jarvis D.E."/>
            <person name="Ho Y.S."/>
            <person name="Lightfoot D.J."/>
            <person name="Schmoeckel S.M."/>
            <person name="Li B."/>
            <person name="Borm T.J.A."/>
            <person name="Ohyanagi H."/>
            <person name="Mineta K."/>
            <person name="Michell C.T."/>
            <person name="Saber N."/>
            <person name="Kharbatia N.M."/>
            <person name="Rupper R.R."/>
            <person name="Sharp A.R."/>
            <person name="Dally N."/>
            <person name="Boughton B.A."/>
            <person name="Woo Y.H."/>
            <person name="Gao G."/>
            <person name="Schijlen E.G.W.M."/>
            <person name="Guo X."/>
            <person name="Momin A.A."/>
            <person name="Negrao S."/>
            <person name="Al-Babili S."/>
            <person name="Gehring C."/>
            <person name="Roessner U."/>
            <person name="Jung C."/>
            <person name="Murphy K."/>
            <person name="Arold S.T."/>
            <person name="Gojobori T."/>
            <person name="van der Linden C.G."/>
            <person name="van Loo E.N."/>
            <person name="Jellen E.N."/>
            <person name="Maughan P.J."/>
            <person name="Tester M."/>
        </authorList>
    </citation>
    <scope>NUCLEOTIDE SEQUENCE [LARGE SCALE GENOMIC DNA]</scope>
    <source>
        <strain evidence="2">cv. PI 614886</strain>
    </source>
</reference>
<evidence type="ECO:0000259" key="1">
    <source>
        <dbReference type="Pfam" id="PF13966"/>
    </source>
</evidence>
<dbReference type="AlphaFoldDB" id="A0A803N6G3"/>